<protein>
    <submittedName>
        <fullName evidence="1">Uncharacterized protein</fullName>
    </submittedName>
</protein>
<dbReference type="EMBL" id="MT142877">
    <property type="protein sequence ID" value="QJA89905.1"/>
    <property type="molecule type" value="Genomic_DNA"/>
</dbReference>
<name>A0A6M3L9Q1_9ZZZZ</name>
<accession>A0A6M3L9Q1</accession>
<organism evidence="1">
    <name type="scientific">viral metagenome</name>
    <dbReference type="NCBI Taxonomy" id="1070528"/>
    <lineage>
        <taxon>unclassified sequences</taxon>
        <taxon>metagenomes</taxon>
        <taxon>organismal metagenomes</taxon>
    </lineage>
</organism>
<reference evidence="1" key="1">
    <citation type="submission" date="2020-03" db="EMBL/GenBank/DDBJ databases">
        <title>The deep terrestrial virosphere.</title>
        <authorList>
            <person name="Holmfeldt K."/>
            <person name="Nilsson E."/>
            <person name="Simone D."/>
            <person name="Lopez-Fernandez M."/>
            <person name="Wu X."/>
            <person name="de Brujin I."/>
            <person name="Lundin D."/>
            <person name="Andersson A."/>
            <person name="Bertilsson S."/>
            <person name="Dopson M."/>
        </authorList>
    </citation>
    <scope>NUCLEOTIDE SEQUENCE</scope>
    <source>
        <strain evidence="1">MM415B02480</strain>
    </source>
</reference>
<sequence length="733" mass="83819">MKTKIQNKVIPPSVVSMEDYQKALSVYNEALEEDTTFRRSTAGAVGRTFLDWESNVSVKSAYHRGDYEHFRAAEQIPRKMEEIIQVCDKAYRHIGIIRNVIDLMSEFAAKGVRLQHTNSSIENFYEVWFDKISGRQVAEKFLNLIYRLGNLVSHRKYYTISKKELIKWKQGKGKKSVVQNDDITLEEIITQQRQIPLEYSFLPVDSLQVVGGSLAAFTNKYEYELKIGILKSRSDTRSGYPTRSSRMSKDLESLPLDIRTALRQGKDTIKLDNSRIQHHHYKKDDWQIWAYPMIFGILQDLIMYDKMKLADVSALDGVITNVRLWRLGFINESNVSQSILPTKSGINKLRNILANNVGGGTLDLVWGPELDFKESASEVWRWLGSEKYEPVLDAIYDGIGIPGVLRTGSGKDNAGNIIGLQTLIERLEYGRGLLVEFLQKEIDIVHNAMGFTKRKITKPTIAFDQTILSDRSAEKQLLINLADRNIISNESVLETFNKNSDIEVSRIKRENKKYGVTMPYKAGPFNNPDKEHEYKKLLLQGGSVSPSEIGLKLEMKKPDEKNRLDYMADTQIRIGQSKLPKKFDPTGTVQDGRPKNVVETQKRKPKPQTSLTKSDFTTLFLWASDTQSKIGEIVVPGLLKYFNKGSLRELSKEEFEQCEDIKLRILCNLKPYESINSDRVKKILDSSPLLNGEIVGMVKLFRQQFSIINNREPNLNETRQIYASSYTTFYTGE</sequence>
<proteinExistence type="predicted"/>
<gene>
    <name evidence="1" type="ORF">MM415B02480_0002</name>
</gene>
<dbReference type="AlphaFoldDB" id="A0A6M3L9Q1"/>
<evidence type="ECO:0000313" key="1">
    <source>
        <dbReference type="EMBL" id="QJA89905.1"/>
    </source>
</evidence>